<protein>
    <submittedName>
        <fullName evidence="1">Uncharacterized protein</fullName>
    </submittedName>
</protein>
<organism evidence="1">
    <name type="scientific">Anguilla anguilla</name>
    <name type="common">European freshwater eel</name>
    <name type="synonym">Muraena anguilla</name>
    <dbReference type="NCBI Taxonomy" id="7936"/>
    <lineage>
        <taxon>Eukaryota</taxon>
        <taxon>Metazoa</taxon>
        <taxon>Chordata</taxon>
        <taxon>Craniata</taxon>
        <taxon>Vertebrata</taxon>
        <taxon>Euteleostomi</taxon>
        <taxon>Actinopterygii</taxon>
        <taxon>Neopterygii</taxon>
        <taxon>Teleostei</taxon>
        <taxon>Anguilliformes</taxon>
        <taxon>Anguillidae</taxon>
        <taxon>Anguilla</taxon>
    </lineage>
</organism>
<name>A0A0E9TGQ6_ANGAN</name>
<reference evidence="1" key="2">
    <citation type="journal article" date="2015" name="Fish Shellfish Immunol.">
        <title>Early steps in the European eel (Anguilla anguilla)-Vibrio vulnificus interaction in the gills: Role of the RtxA13 toxin.</title>
        <authorList>
            <person name="Callol A."/>
            <person name="Pajuelo D."/>
            <person name="Ebbesson L."/>
            <person name="Teles M."/>
            <person name="MacKenzie S."/>
            <person name="Amaro C."/>
        </authorList>
    </citation>
    <scope>NUCLEOTIDE SEQUENCE</scope>
</reference>
<dbReference type="EMBL" id="GBXM01056679">
    <property type="protein sequence ID" value="JAH51898.1"/>
    <property type="molecule type" value="Transcribed_RNA"/>
</dbReference>
<evidence type="ECO:0000313" key="1">
    <source>
        <dbReference type="EMBL" id="JAH51898.1"/>
    </source>
</evidence>
<sequence length="12" mass="1228">MCICAPAVMSTT</sequence>
<proteinExistence type="predicted"/>
<accession>A0A0E9TGQ6</accession>
<reference evidence="1" key="1">
    <citation type="submission" date="2014-11" db="EMBL/GenBank/DDBJ databases">
        <authorList>
            <person name="Amaro Gonzalez C."/>
        </authorList>
    </citation>
    <scope>NUCLEOTIDE SEQUENCE</scope>
</reference>